<dbReference type="EMBL" id="JAYKXP010000047">
    <property type="protein sequence ID" value="KAK7037364.1"/>
    <property type="molecule type" value="Genomic_DNA"/>
</dbReference>
<feature type="compositionally biased region" description="Low complexity" evidence="1">
    <location>
        <begin position="494"/>
        <end position="507"/>
    </location>
</feature>
<protein>
    <submittedName>
        <fullName evidence="2">Uncharacterized protein</fullName>
    </submittedName>
</protein>
<evidence type="ECO:0000313" key="2">
    <source>
        <dbReference type="EMBL" id="KAK7037364.1"/>
    </source>
</evidence>
<proteinExistence type="predicted"/>
<dbReference type="AlphaFoldDB" id="A0AAW0CEL0"/>
<gene>
    <name evidence="2" type="ORF">VNI00_011114</name>
</gene>
<organism evidence="2 3">
    <name type="scientific">Paramarasmius palmivorus</name>
    <dbReference type="NCBI Taxonomy" id="297713"/>
    <lineage>
        <taxon>Eukaryota</taxon>
        <taxon>Fungi</taxon>
        <taxon>Dikarya</taxon>
        <taxon>Basidiomycota</taxon>
        <taxon>Agaricomycotina</taxon>
        <taxon>Agaricomycetes</taxon>
        <taxon>Agaricomycetidae</taxon>
        <taxon>Agaricales</taxon>
        <taxon>Marasmiineae</taxon>
        <taxon>Marasmiaceae</taxon>
        <taxon>Paramarasmius</taxon>
    </lineage>
</organism>
<accession>A0AAW0CEL0</accession>
<keyword evidence="3" id="KW-1185">Reference proteome</keyword>
<name>A0AAW0CEL0_9AGAR</name>
<reference evidence="2 3" key="1">
    <citation type="submission" date="2024-01" db="EMBL/GenBank/DDBJ databases">
        <title>A draft genome for a cacao thread blight-causing isolate of Paramarasmius palmivorus.</title>
        <authorList>
            <person name="Baruah I.K."/>
            <person name="Bukari Y."/>
            <person name="Amoako-Attah I."/>
            <person name="Meinhardt L.W."/>
            <person name="Bailey B.A."/>
            <person name="Cohen S.P."/>
        </authorList>
    </citation>
    <scope>NUCLEOTIDE SEQUENCE [LARGE SCALE GENOMIC DNA]</scope>
    <source>
        <strain evidence="2 3">GH-12</strain>
    </source>
</reference>
<feature type="region of interest" description="Disordered" evidence="1">
    <location>
        <begin position="1"/>
        <end position="20"/>
    </location>
</feature>
<dbReference type="Proteomes" id="UP001383192">
    <property type="component" value="Unassembled WGS sequence"/>
</dbReference>
<evidence type="ECO:0000256" key="1">
    <source>
        <dbReference type="SAM" id="MobiDB-lite"/>
    </source>
</evidence>
<feature type="compositionally biased region" description="Low complexity" evidence="1">
    <location>
        <begin position="470"/>
        <end position="485"/>
    </location>
</feature>
<sequence>MVKNGVSLDSERSLPTPVSASPVDTCFSLVFSAHSPVSEDDMLPWNLPLVQNMPWRTDFIYRSKEWPSIIPPEFQDMASSLLVKFRDAYTNSVYRNIVTNQATLVANQKSAEPLPGLLFALKFLDVAVEVSYQVDTKRAKDGHVLSSPPKTVPKSKFEGQTRKLRGVRTLSDKRGWPRILLNMQVALSSCGPVPDPTLRPEDLRASTSHRLVETAVRLLGALTRRDTNIPVLKAIQNIEMTAFFINYLMQGNCDFPQNWKTLATELEQAADREGVSCGAESSLPPITRLRQGLFLALAVSPLVLLCDIAPMSNNLARIDMLRAWYHYGTERPPFLRRVESMLWTRLFAVAKGAQSPIDALKYFVQETATLMPLAAIEQGFFASDDGIDAVMPVGITYKSTQVSRKFVALSVAHCLAPSLGAVESAGSLSNKLKDSNGLGSPQSLELSSILESELWDGDSDAQASVSSTEGECCTVTTSSGTGCSTADMDRASSPDDSSSPDSSSSSSKRFRRYRAIECGSRKGAEDEDLGLRRKRKRSFPVSLKLQDDLPWPSVTPYTWKRGKSLFPRVSGWQALYVLAFVLSDFRLGRVVSSVHQVKSVSAQERKRGAVPGFDWGISGRDSQRQDYHSTVRITPFACLSLHPATVSSTDSVCRVALYTKA</sequence>
<feature type="region of interest" description="Disordered" evidence="1">
    <location>
        <begin position="460"/>
        <end position="510"/>
    </location>
</feature>
<evidence type="ECO:0000313" key="3">
    <source>
        <dbReference type="Proteomes" id="UP001383192"/>
    </source>
</evidence>
<comment type="caution">
    <text evidence="2">The sequence shown here is derived from an EMBL/GenBank/DDBJ whole genome shotgun (WGS) entry which is preliminary data.</text>
</comment>